<gene>
    <name evidence="1" type="ORF">K1T71_013458</name>
</gene>
<protein>
    <submittedName>
        <fullName evidence="1">Uncharacterized protein</fullName>
    </submittedName>
</protein>
<organism evidence="1 2">
    <name type="scientific">Dendrolimus kikuchii</name>
    <dbReference type="NCBI Taxonomy" id="765133"/>
    <lineage>
        <taxon>Eukaryota</taxon>
        <taxon>Metazoa</taxon>
        <taxon>Ecdysozoa</taxon>
        <taxon>Arthropoda</taxon>
        <taxon>Hexapoda</taxon>
        <taxon>Insecta</taxon>
        <taxon>Pterygota</taxon>
        <taxon>Neoptera</taxon>
        <taxon>Endopterygota</taxon>
        <taxon>Lepidoptera</taxon>
        <taxon>Glossata</taxon>
        <taxon>Ditrysia</taxon>
        <taxon>Bombycoidea</taxon>
        <taxon>Lasiocampidae</taxon>
        <taxon>Dendrolimus</taxon>
    </lineage>
</organism>
<proteinExistence type="predicted"/>
<dbReference type="EMBL" id="CM034412">
    <property type="protein sequence ID" value="KAJ0170686.1"/>
    <property type="molecule type" value="Genomic_DNA"/>
</dbReference>
<evidence type="ECO:0000313" key="1">
    <source>
        <dbReference type="EMBL" id="KAJ0170686.1"/>
    </source>
</evidence>
<dbReference type="Proteomes" id="UP000824533">
    <property type="component" value="Linkage Group LG26"/>
</dbReference>
<name>A0ACC1CGH9_9NEOP</name>
<comment type="caution">
    <text evidence="1">The sequence shown here is derived from an EMBL/GenBank/DDBJ whole genome shotgun (WGS) entry which is preliminary data.</text>
</comment>
<keyword evidence="2" id="KW-1185">Reference proteome</keyword>
<accession>A0ACC1CGH9</accession>
<evidence type="ECO:0000313" key="2">
    <source>
        <dbReference type="Proteomes" id="UP000824533"/>
    </source>
</evidence>
<reference evidence="1 2" key="1">
    <citation type="journal article" date="2021" name="Front. Genet.">
        <title>Chromosome-Level Genome Assembly Reveals Significant Gene Expansion in the Toll and IMD Signaling Pathways of Dendrolimus kikuchii.</title>
        <authorList>
            <person name="Zhou J."/>
            <person name="Wu P."/>
            <person name="Xiong Z."/>
            <person name="Liu N."/>
            <person name="Zhao N."/>
            <person name="Ji M."/>
            <person name="Qiu Y."/>
            <person name="Yang B."/>
        </authorList>
    </citation>
    <scope>NUCLEOTIDE SEQUENCE [LARGE SCALE GENOMIC DNA]</scope>
    <source>
        <strain evidence="1">Ann1</strain>
    </source>
</reference>
<sequence>MMVLESNNDDNHKVLYNLLEREKQERFASVTLISDTLSKLNIRIEILPHKCQQILHRSAELKTDTNISELDPASISLYQCKEQSLKLEEEYEILKLKQKNEELQAKVDRNNKFLENLRRELKGSVDSLREQNPNPDNIHECMRQLKQKVASYEESCEKGKAYFTKLSVPEGVMPKSLEALITQLATLKAEAADLKQRADDITLARDARKTFLKLRR</sequence>